<dbReference type="Proteomes" id="UP000297975">
    <property type="component" value="Unassembled WGS sequence"/>
</dbReference>
<evidence type="ECO:0000256" key="2">
    <source>
        <dbReference type="SAM" id="Phobius"/>
    </source>
</evidence>
<keyword evidence="4" id="KW-1185">Reference proteome</keyword>
<protein>
    <recommendedName>
        <fullName evidence="5">Type 4 fimbrial biogenesis protein PilX N-terminal domain-containing protein</fullName>
    </recommendedName>
</protein>
<dbReference type="AlphaFoldDB" id="A0A4Y8IFV9"/>
<evidence type="ECO:0008006" key="5">
    <source>
        <dbReference type="Google" id="ProtNLM"/>
    </source>
</evidence>
<accession>A0A4Y8IFV9</accession>
<feature type="region of interest" description="Disordered" evidence="1">
    <location>
        <begin position="370"/>
        <end position="401"/>
    </location>
</feature>
<evidence type="ECO:0000256" key="1">
    <source>
        <dbReference type="SAM" id="MobiDB-lite"/>
    </source>
</evidence>
<evidence type="ECO:0000313" key="4">
    <source>
        <dbReference type="Proteomes" id="UP000297975"/>
    </source>
</evidence>
<keyword evidence="2" id="KW-0472">Membrane</keyword>
<keyword evidence="2" id="KW-0812">Transmembrane</keyword>
<gene>
    <name evidence="3" type="ORF">E3U55_15165</name>
</gene>
<name>A0A4Y8IFV9_9BACI</name>
<reference evidence="3 4" key="1">
    <citation type="submission" date="2019-03" db="EMBL/GenBank/DDBJ databases">
        <authorList>
            <person name="He R.-H."/>
        </authorList>
    </citation>
    <scope>NUCLEOTIDE SEQUENCE [LARGE SCALE GENOMIC DNA]</scope>
    <source>
        <strain evidence="4">SH 714</strain>
    </source>
</reference>
<keyword evidence="2" id="KW-1133">Transmembrane helix</keyword>
<feature type="transmembrane region" description="Helical" evidence="2">
    <location>
        <begin position="12"/>
        <end position="35"/>
    </location>
</feature>
<dbReference type="RefSeq" id="WP_134341329.1">
    <property type="nucleotide sequence ID" value="NZ_SOPW01000021.1"/>
</dbReference>
<evidence type="ECO:0000313" key="3">
    <source>
        <dbReference type="EMBL" id="TFB13901.1"/>
    </source>
</evidence>
<dbReference type="EMBL" id="SOPW01000021">
    <property type="protein sequence ID" value="TFB13901.1"/>
    <property type="molecule type" value="Genomic_DNA"/>
</dbReference>
<comment type="caution">
    <text evidence="3">The sequence shown here is derived from an EMBL/GenBank/DDBJ whole genome shotgun (WGS) entry which is preliminary data.</text>
</comment>
<organism evidence="3 4">
    <name type="scientific">Filobacillus milosensis</name>
    <dbReference type="NCBI Taxonomy" id="94137"/>
    <lineage>
        <taxon>Bacteria</taxon>
        <taxon>Bacillati</taxon>
        <taxon>Bacillota</taxon>
        <taxon>Bacilli</taxon>
        <taxon>Bacillales</taxon>
        <taxon>Bacillaceae</taxon>
        <taxon>Filobacillus</taxon>
    </lineage>
</organism>
<proteinExistence type="predicted"/>
<sequence>MFKNLKNEQGAALVVVLLTIALIMLFSTVMMNSILSNAKQNDITEQNYRSTHLAEMGATFIKDRVIEYMRNNEFEATDDYFSSMQSFVESEISGVTVDREFPERSFEITADFTFEENDRGALLNTEVTGHDENISNPIQVTLQLISGEESVDDWEDNSETFPDPPAEPDYVYEEDVTWKKNDCPDDEDGSYYVKGDATFNCEATVGDYYSEGNVKVSKSHNNLTVNGTAVFMGVEINNKTRVKIHENAFINKTLTSENNPNSEFLVCGNARFKEGINYRGQFGVRGYVISDGPVNFENNPAKIGNDTIFKDGLNIKNTSLDVGGNLTVYTNQTNISTFGGTINVAGDLTIYEKGQSEPIINPDWQSINYTDSGPDFPECEGIDYPSGSGGDPSVDLDNADY</sequence>
<dbReference type="OrthoDB" id="2965930at2"/>